<dbReference type="Proteomes" id="UP000017081">
    <property type="component" value="Unassembled WGS sequence"/>
</dbReference>
<proteinExistence type="predicted"/>
<dbReference type="GO" id="GO:0030976">
    <property type="term" value="F:thiamine pyrophosphate binding"/>
    <property type="evidence" value="ECO:0007669"/>
    <property type="project" value="TreeGrafter"/>
</dbReference>
<protein>
    <recommendedName>
        <fullName evidence="4">ABC transporter, solute-binding protein</fullName>
    </recommendedName>
</protein>
<evidence type="ECO:0000256" key="1">
    <source>
        <dbReference type="ARBA" id="ARBA00022729"/>
    </source>
</evidence>
<organism evidence="2 3">
    <name type="scientific">Cetobacterium somerae ATCC BAA-474</name>
    <dbReference type="NCBI Taxonomy" id="1319815"/>
    <lineage>
        <taxon>Bacteria</taxon>
        <taxon>Fusobacteriati</taxon>
        <taxon>Fusobacteriota</taxon>
        <taxon>Fusobacteriia</taxon>
        <taxon>Fusobacteriales</taxon>
        <taxon>Fusobacteriaceae</taxon>
        <taxon>Cetobacterium</taxon>
    </lineage>
</organism>
<dbReference type="GO" id="GO:0030288">
    <property type="term" value="C:outer membrane-bounded periplasmic space"/>
    <property type="evidence" value="ECO:0007669"/>
    <property type="project" value="TreeGrafter"/>
</dbReference>
<dbReference type="Gene3D" id="3.40.190.10">
    <property type="entry name" value="Periplasmic binding protein-like II"/>
    <property type="match status" value="2"/>
</dbReference>
<keyword evidence="3" id="KW-1185">Reference proteome</keyword>
<dbReference type="eggNOG" id="COG1840">
    <property type="taxonomic scope" value="Bacteria"/>
</dbReference>
<dbReference type="HOGENOM" id="CLU_026974_3_0_0"/>
<dbReference type="GO" id="GO:0030975">
    <property type="term" value="F:thiamine binding"/>
    <property type="evidence" value="ECO:0007669"/>
    <property type="project" value="TreeGrafter"/>
</dbReference>
<gene>
    <name evidence="2" type="ORF">HMPREF0202_01384</name>
</gene>
<dbReference type="AlphaFoldDB" id="U7VC83"/>
<evidence type="ECO:0008006" key="4">
    <source>
        <dbReference type="Google" id="ProtNLM"/>
    </source>
</evidence>
<evidence type="ECO:0000313" key="2">
    <source>
        <dbReference type="EMBL" id="ERT68734.1"/>
    </source>
</evidence>
<dbReference type="STRING" id="1319815.HMPREF0202_01384"/>
<dbReference type="SUPFAM" id="SSF53850">
    <property type="entry name" value="Periplasmic binding protein-like II"/>
    <property type="match status" value="1"/>
</dbReference>
<sequence>MMKKFVLLATLLSTVLTYGETLQEIQEKAQKEGEVLSVGMPDNWANWKDTWSQIKEKYNIKHSDTDMSSAQEIAKFKNEGKNATADIGDIGAGFANIAVKQGVTQPYKTSYWEEVPEWAKDKNGHWMLAYTGTIAFIVDKDKIPEKDIPRSWEALKNSKFKVSPGDVGTAAQASSAVLAAAYALGGDENNIEPAIKYFANLAKEGRVSAAAPNIQNLEKGEVEVGLIWDFNGLSYRDSIDKDRFEVLIPSDGSLISGYTTIINKWAKNPNAAKLTREYIFSDDGQINLAKGNARPIRKIELPEDIKKRMIPDEQYKNARAIENHEAWDKTSKNLGRVWQEEVLVNRK</sequence>
<dbReference type="PATRIC" id="fig|1319815.3.peg.1330"/>
<dbReference type="EMBL" id="AXZF01000053">
    <property type="protein sequence ID" value="ERT68734.1"/>
    <property type="molecule type" value="Genomic_DNA"/>
</dbReference>
<evidence type="ECO:0000313" key="3">
    <source>
        <dbReference type="Proteomes" id="UP000017081"/>
    </source>
</evidence>
<comment type="caution">
    <text evidence="2">The sequence shown here is derived from an EMBL/GenBank/DDBJ whole genome shotgun (WGS) entry which is preliminary data.</text>
</comment>
<dbReference type="PANTHER" id="PTHR30006">
    <property type="entry name" value="THIAMINE-BINDING PERIPLASMIC PROTEIN-RELATED"/>
    <property type="match status" value="1"/>
</dbReference>
<dbReference type="GO" id="GO:0015888">
    <property type="term" value="P:thiamine transport"/>
    <property type="evidence" value="ECO:0007669"/>
    <property type="project" value="TreeGrafter"/>
</dbReference>
<reference evidence="2 3" key="1">
    <citation type="submission" date="2013-08" db="EMBL/GenBank/DDBJ databases">
        <authorList>
            <person name="Weinstock G."/>
            <person name="Sodergren E."/>
            <person name="Wylie T."/>
            <person name="Fulton L."/>
            <person name="Fulton R."/>
            <person name="Fronick C."/>
            <person name="O'Laughlin M."/>
            <person name="Godfrey J."/>
            <person name="Miner T."/>
            <person name="Herter B."/>
            <person name="Appelbaum E."/>
            <person name="Cordes M."/>
            <person name="Lek S."/>
            <person name="Wollam A."/>
            <person name="Pepin K.H."/>
            <person name="Palsikar V.B."/>
            <person name="Mitreva M."/>
            <person name="Wilson R.K."/>
        </authorList>
    </citation>
    <scope>NUCLEOTIDE SEQUENCE [LARGE SCALE GENOMIC DNA]</scope>
    <source>
        <strain evidence="2 3">ATCC BAA-474</strain>
    </source>
</reference>
<keyword evidence="1" id="KW-0732">Signal</keyword>
<name>U7VC83_9FUSO</name>
<accession>U7VC83</accession>
<dbReference type="Pfam" id="PF13343">
    <property type="entry name" value="SBP_bac_6"/>
    <property type="match status" value="1"/>
</dbReference>
<dbReference type="PANTHER" id="PTHR30006:SF2">
    <property type="entry name" value="ABC TRANSPORTER SUBSTRATE-BINDING PROTEIN"/>
    <property type="match status" value="1"/>
</dbReference>